<dbReference type="EMBL" id="BRYB01000817">
    <property type="protein sequence ID" value="GMI38331.1"/>
    <property type="molecule type" value="Genomic_DNA"/>
</dbReference>
<dbReference type="Gene3D" id="3.20.20.70">
    <property type="entry name" value="Aldolase class I"/>
    <property type="match status" value="1"/>
</dbReference>
<keyword evidence="4" id="KW-0479">Metal-binding</keyword>
<dbReference type="Pfam" id="PF00682">
    <property type="entry name" value="HMGL-like"/>
    <property type="match status" value="1"/>
</dbReference>
<gene>
    <name evidence="8" type="ORF">TeGR_g2917</name>
</gene>
<evidence type="ECO:0000256" key="1">
    <source>
        <dbReference type="ARBA" id="ARBA00005143"/>
    </source>
</evidence>
<evidence type="ECO:0000313" key="8">
    <source>
        <dbReference type="EMBL" id="GMI38331.1"/>
    </source>
</evidence>
<evidence type="ECO:0000256" key="6">
    <source>
        <dbReference type="ARBA" id="ARBA00049877"/>
    </source>
</evidence>
<evidence type="ECO:0000256" key="5">
    <source>
        <dbReference type="ARBA" id="ARBA00023239"/>
    </source>
</evidence>
<proteinExistence type="inferred from homology"/>
<dbReference type="PROSITE" id="PS50991">
    <property type="entry name" value="PYR_CT"/>
    <property type="match status" value="1"/>
</dbReference>
<dbReference type="EC" id="4.1.3.4" evidence="3"/>
<comment type="caution">
    <text evidence="8">The sequence shown here is derived from an EMBL/GenBank/DDBJ whole genome shotgun (WGS) entry which is preliminary data.</text>
</comment>
<dbReference type="PANTHER" id="PTHR42738">
    <property type="entry name" value="HYDROXYMETHYLGLUTARYL-COA LYASE"/>
    <property type="match status" value="1"/>
</dbReference>
<evidence type="ECO:0000256" key="4">
    <source>
        <dbReference type="ARBA" id="ARBA00022723"/>
    </source>
</evidence>
<evidence type="ECO:0000256" key="3">
    <source>
        <dbReference type="ARBA" id="ARBA00012910"/>
    </source>
</evidence>
<dbReference type="PANTHER" id="PTHR42738:SF7">
    <property type="entry name" value="HYDROXYMETHYLGLUTARYL-COA LYASE"/>
    <property type="match status" value="1"/>
</dbReference>
<dbReference type="InterPro" id="IPR000891">
    <property type="entry name" value="PYR_CT"/>
</dbReference>
<keyword evidence="9" id="KW-1185">Reference proteome</keyword>
<keyword evidence="5" id="KW-0456">Lyase</keyword>
<reference evidence="8 9" key="1">
    <citation type="journal article" date="2023" name="Commun. Biol.">
        <title>Genome analysis of Parmales, the sister group of diatoms, reveals the evolutionary specialization of diatoms from phago-mixotrophs to photoautotrophs.</title>
        <authorList>
            <person name="Ban H."/>
            <person name="Sato S."/>
            <person name="Yoshikawa S."/>
            <person name="Yamada K."/>
            <person name="Nakamura Y."/>
            <person name="Ichinomiya M."/>
            <person name="Sato N."/>
            <person name="Blanc-Mathieu R."/>
            <person name="Endo H."/>
            <person name="Kuwata A."/>
            <person name="Ogata H."/>
        </authorList>
    </citation>
    <scope>NUCLEOTIDE SEQUENCE [LARGE SCALE GENOMIC DNA]</scope>
</reference>
<sequence>PPPPPAVSLIEVGPRDGLQSESLFVPTPLKLQLIESLLAAGHTRVEATSFVSPKWIPQFSDANDVMSALSPAPGVELSVLTPNLQGAAAAASHAATSAMSVFGAASEGFTAKNINCTISESISRFGKVAAFAAEKGIPVRGYVSCVAGCPYQGAVPHEAVVRVYAAMREMGVGEVSLGDTIGTGTPEDVSALLAKIVAVEGSAAPVAVHFHDTHGSALANILRSLDHGVTKIDAAVAGLGGCPYAGGGATGNVATEDVVYMLEGMGVSTGIDLEKLVLAGRQVTEFLGTETRSKAGGAIYRRMVKEGRA</sequence>
<accession>A0ABQ6N2Z9</accession>
<organism evidence="8 9">
    <name type="scientific">Tetraparma gracilis</name>
    <dbReference type="NCBI Taxonomy" id="2962635"/>
    <lineage>
        <taxon>Eukaryota</taxon>
        <taxon>Sar</taxon>
        <taxon>Stramenopiles</taxon>
        <taxon>Ochrophyta</taxon>
        <taxon>Bolidophyceae</taxon>
        <taxon>Parmales</taxon>
        <taxon>Triparmaceae</taxon>
        <taxon>Tetraparma</taxon>
    </lineage>
</organism>
<comment type="pathway">
    <text evidence="1">Metabolic intermediate metabolism; (S)-3-hydroxy-3-methylglutaryl-CoA degradation; acetoacetate from (S)-3-hydroxy-3-methylglutaryl-CoA: step 1/1.</text>
</comment>
<dbReference type="NCBIfam" id="NF004283">
    <property type="entry name" value="PRK05692.1"/>
    <property type="match status" value="1"/>
</dbReference>
<evidence type="ECO:0000313" key="9">
    <source>
        <dbReference type="Proteomes" id="UP001165060"/>
    </source>
</evidence>
<evidence type="ECO:0000256" key="2">
    <source>
        <dbReference type="ARBA" id="ARBA00009405"/>
    </source>
</evidence>
<comment type="similarity">
    <text evidence="2">Belongs to the HMG-CoA lyase family.</text>
</comment>
<dbReference type="InterPro" id="IPR043594">
    <property type="entry name" value="HMGL"/>
</dbReference>
<protein>
    <recommendedName>
        <fullName evidence="3">hydroxymethylglutaryl-CoA lyase</fullName>
        <ecNumber evidence="3">4.1.3.4</ecNumber>
    </recommendedName>
</protein>
<feature type="domain" description="Pyruvate carboxyltransferase" evidence="7">
    <location>
        <begin position="7"/>
        <end position="277"/>
    </location>
</feature>
<dbReference type="SUPFAM" id="SSF51569">
    <property type="entry name" value="Aldolase"/>
    <property type="match status" value="1"/>
</dbReference>
<evidence type="ECO:0000259" key="7">
    <source>
        <dbReference type="PROSITE" id="PS50991"/>
    </source>
</evidence>
<dbReference type="CDD" id="cd07938">
    <property type="entry name" value="DRE_TIM_HMGL"/>
    <property type="match status" value="1"/>
</dbReference>
<name>A0ABQ6N2Z9_9STRA</name>
<dbReference type="Proteomes" id="UP001165060">
    <property type="component" value="Unassembled WGS sequence"/>
</dbReference>
<dbReference type="InterPro" id="IPR013785">
    <property type="entry name" value="Aldolase_TIM"/>
</dbReference>
<feature type="non-terminal residue" evidence="8">
    <location>
        <position position="1"/>
    </location>
</feature>
<comment type="catalytic activity">
    <reaction evidence="6">
        <text>(3S)-3-hydroxy-3-methylglutaryl-CoA = acetoacetate + acetyl-CoA</text>
        <dbReference type="Rhea" id="RHEA:24404"/>
        <dbReference type="ChEBI" id="CHEBI:13705"/>
        <dbReference type="ChEBI" id="CHEBI:43074"/>
        <dbReference type="ChEBI" id="CHEBI:57288"/>
        <dbReference type="EC" id="4.1.3.4"/>
    </reaction>
</comment>